<evidence type="ECO:0000256" key="2">
    <source>
        <dbReference type="ARBA" id="ARBA00010206"/>
    </source>
</evidence>
<keyword evidence="3 6" id="KW-0056">Arginine metabolism</keyword>
<dbReference type="KEGG" id="lact:D7I46_08140"/>
<protein>
    <recommendedName>
        <fullName evidence="6">Arginine deiminase</fullName>
        <shortName evidence="6">ADI</shortName>
        <ecNumber evidence="6">3.5.3.6</ecNumber>
    </recommendedName>
    <alternativeName>
        <fullName evidence="6">Arginine dihydrolase</fullName>
        <shortName evidence="6">AD</shortName>
    </alternativeName>
</protein>
<sequence>MNNGINVNSEIGKLKTVLLHRPGAEVENITPDTMNQLLFDDIPFLKIAQKEHDFFAQTLRDNGAETLYIEQLATEVLDKDRAVRDEFLTRILTEAGYRHGRTFDELQEYLGSMSTKDMVDKIYAGVRKNELDIKRTILSDMAGSDAENLFYLNPLPNAYFTRDPQASMGVGMTINRMTFPARQPESLITEFIMKHHPRFKDTPIWRDRNHTTRIEGGDELILSKNAVAIGVSERTSSKTIQQLAKELFKNPLSTFDTVLAVEIPHNHAMMHLDTVFTMINHDQFTVFPGIFHGDGSINTFILTPGKNEEEVEIEHLTDLEKALKKVLNLTELDLIECGGGDAIIAPREQWNDGSNTLAISPGEIVTYDRNYVTIGLLKEHGIKVHEILSSELARGRGGARCMSQPLWREDL</sequence>
<evidence type="ECO:0000256" key="7">
    <source>
        <dbReference type="PIRSR" id="PIRSR006356-1"/>
    </source>
</evidence>
<comment type="pathway">
    <text evidence="1 6">Amino-acid degradation; L-arginine degradation via ADI pathway; carbamoyl phosphate from L-arginine: step 1/2.</text>
</comment>
<evidence type="ECO:0000256" key="1">
    <source>
        <dbReference type="ARBA" id="ARBA00005213"/>
    </source>
</evidence>
<dbReference type="InterPro" id="IPR003876">
    <property type="entry name" value="Arg_deiminase"/>
</dbReference>
<dbReference type="HAMAP" id="MF_00242">
    <property type="entry name" value="Arg_deiminase"/>
    <property type="match status" value="1"/>
</dbReference>
<evidence type="ECO:0000313" key="9">
    <source>
        <dbReference type="Proteomes" id="UP000269374"/>
    </source>
</evidence>
<gene>
    <name evidence="6 8" type="primary">arcA</name>
    <name evidence="8" type="ORF">D7I46_08140</name>
</gene>
<keyword evidence="4 6" id="KW-0378">Hydrolase</keyword>
<dbReference type="Gene3D" id="3.75.10.10">
    <property type="entry name" value="L-arginine/glycine Amidinotransferase, Chain A"/>
    <property type="match status" value="1"/>
</dbReference>
<dbReference type="SUPFAM" id="SSF55909">
    <property type="entry name" value="Pentein"/>
    <property type="match status" value="1"/>
</dbReference>
<dbReference type="RefSeq" id="WP_120772442.1">
    <property type="nucleotide sequence ID" value="NZ_CP032627.1"/>
</dbReference>
<dbReference type="Gene3D" id="1.10.3930.10">
    <property type="entry name" value="Arginine deiminase"/>
    <property type="match status" value="1"/>
</dbReference>
<dbReference type="NCBIfam" id="TIGR01078">
    <property type="entry name" value="arcA"/>
    <property type="match status" value="1"/>
</dbReference>
<dbReference type="GO" id="GO:0005737">
    <property type="term" value="C:cytoplasm"/>
    <property type="evidence" value="ECO:0007669"/>
    <property type="project" value="UniProtKB-SubCell"/>
</dbReference>
<dbReference type="PANTHER" id="PTHR47271:SF2">
    <property type="entry name" value="ARGININE DEIMINASE"/>
    <property type="match status" value="1"/>
</dbReference>
<dbReference type="Proteomes" id="UP000269374">
    <property type="component" value="Chromosome"/>
</dbReference>
<dbReference type="UniPathway" id="UPA00254">
    <property type="reaction ID" value="UER00364"/>
</dbReference>
<proteinExistence type="inferred from homology"/>
<comment type="similarity">
    <text evidence="2 6">Belongs to the arginine deiminase family.</text>
</comment>
<dbReference type="PIRSF" id="PIRSF006356">
    <property type="entry name" value="Arg_deiminase"/>
    <property type="match status" value="1"/>
</dbReference>
<dbReference type="NCBIfam" id="NF002381">
    <property type="entry name" value="PRK01388.1"/>
    <property type="match status" value="1"/>
</dbReference>
<dbReference type="EMBL" id="CP032627">
    <property type="protein sequence ID" value="AYG01059.1"/>
    <property type="molecule type" value="Genomic_DNA"/>
</dbReference>
<evidence type="ECO:0000313" key="8">
    <source>
        <dbReference type="EMBL" id="AYG01059.1"/>
    </source>
</evidence>
<evidence type="ECO:0000256" key="5">
    <source>
        <dbReference type="ARBA" id="ARBA00049429"/>
    </source>
</evidence>
<keyword evidence="9" id="KW-1185">Reference proteome</keyword>
<dbReference type="OrthoDB" id="9807502at2"/>
<feature type="active site" description="Amidino-cysteine intermediate" evidence="6 7">
    <location>
        <position position="401"/>
    </location>
</feature>
<dbReference type="EC" id="3.5.3.6" evidence="6"/>
<dbReference type="GO" id="GO:0019546">
    <property type="term" value="P:L-arginine deiminase pathway"/>
    <property type="evidence" value="ECO:0007669"/>
    <property type="project" value="UniProtKB-UniRule"/>
</dbReference>
<comment type="subcellular location">
    <subcellularLocation>
        <location evidence="6">Cytoplasm</location>
    </subcellularLocation>
</comment>
<accession>A0A387BI57</accession>
<comment type="catalytic activity">
    <reaction evidence="5 6">
        <text>L-arginine + H2O = L-citrulline + NH4(+)</text>
        <dbReference type="Rhea" id="RHEA:19597"/>
        <dbReference type="ChEBI" id="CHEBI:15377"/>
        <dbReference type="ChEBI" id="CHEBI:28938"/>
        <dbReference type="ChEBI" id="CHEBI:32682"/>
        <dbReference type="ChEBI" id="CHEBI:57743"/>
        <dbReference type="EC" id="3.5.3.6"/>
    </reaction>
</comment>
<dbReference type="AlphaFoldDB" id="A0A387BI57"/>
<evidence type="ECO:0000256" key="4">
    <source>
        <dbReference type="ARBA" id="ARBA00022801"/>
    </source>
</evidence>
<dbReference type="Pfam" id="PF02274">
    <property type="entry name" value="ADI"/>
    <property type="match status" value="1"/>
</dbReference>
<dbReference type="PRINTS" id="PR01466">
    <property type="entry name" value="ARGDEIMINASE"/>
</dbReference>
<organism evidence="8 9">
    <name type="scientific">Lactococcus allomyrinae</name>
    <dbReference type="NCBI Taxonomy" id="2419773"/>
    <lineage>
        <taxon>Bacteria</taxon>
        <taxon>Bacillati</taxon>
        <taxon>Bacillota</taxon>
        <taxon>Bacilli</taxon>
        <taxon>Lactobacillales</taxon>
        <taxon>Streptococcaceae</taxon>
        <taxon>Lactococcus</taxon>
    </lineage>
</organism>
<keyword evidence="6" id="KW-0963">Cytoplasm</keyword>
<reference evidence="8 9" key="1">
    <citation type="submission" date="2018-09" db="EMBL/GenBank/DDBJ databases">
        <title>Genome sequencing of strain 1JSPR-7.</title>
        <authorList>
            <person name="Heo J."/>
            <person name="Kim S.-J."/>
            <person name="Kwon S.-W."/>
        </authorList>
    </citation>
    <scope>NUCLEOTIDE SEQUENCE [LARGE SCALE GENOMIC DNA]</scope>
    <source>
        <strain evidence="8 9">1JSPR-7</strain>
    </source>
</reference>
<evidence type="ECO:0000256" key="6">
    <source>
        <dbReference type="HAMAP-Rule" id="MF_00242"/>
    </source>
</evidence>
<evidence type="ECO:0000256" key="3">
    <source>
        <dbReference type="ARBA" id="ARBA00022503"/>
    </source>
</evidence>
<name>A0A387BI57_9LACT</name>
<dbReference type="GO" id="GO:0016990">
    <property type="term" value="F:arginine deiminase activity"/>
    <property type="evidence" value="ECO:0007669"/>
    <property type="project" value="UniProtKB-UniRule"/>
</dbReference>
<dbReference type="PANTHER" id="PTHR47271">
    <property type="entry name" value="ARGININE DEIMINASE"/>
    <property type="match status" value="1"/>
</dbReference>